<dbReference type="Pfam" id="PF07878">
    <property type="entry name" value="RHH_5"/>
    <property type="match status" value="1"/>
</dbReference>
<organism evidence="3 4">
    <name type="scientific">Aliterella atlantica CENA595</name>
    <dbReference type="NCBI Taxonomy" id="1618023"/>
    <lineage>
        <taxon>Bacteria</taxon>
        <taxon>Bacillati</taxon>
        <taxon>Cyanobacteriota</taxon>
        <taxon>Cyanophyceae</taxon>
        <taxon>Chroococcidiopsidales</taxon>
        <taxon>Aliterellaceae</taxon>
        <taxon>Aliterella</taxon>
    </lineage>
</organism>
<dbReference type="InterPro" id="IPR013321">
    <property type="entry name" value="Arc_rbn_hlx_hlx"/>
</dbReference>
<dbReference type="InterPro" id="IPR012869">
    <property type="entry name" value="RHH_5"/>
</dbReference>
<dbReference type="EMBL" id="JYON01000040">
    <property type="protein sequence ID" value="KJH69543.1"/>
    <property type="molecule type" value="Genomic_DNA"/>
</dbReference>
<gene>
    <name evidence="3" type="ORF">UH38_23345</name>
</gene>
<evidence type="ECO:0000313" key="3">
    <source>
        <dbReference type="EMBL" id="KJH69543.1"/>
    </source>
</evidence>
<dbReference type="Gene3D" id="1.10.1220.10">
    <property type="entry name" value="Met repressor-like"/>
    <property type="match status" value="1"/>
</dbReference>
<comment type="caution">
    <text evidence="3">The sequence shown here is derived from an EMBL/GenBank/DDBJ whole genome shotgun (WGS) entry which is preliminary data.</text>
</comment>
<accession>A0A0D8ZL32</accession>
<dbReference type="OrthoDB" id="514865at2"/>
<evidence type="ECO:0000259" key="2">
    <source>
        <dbReference type="Pfam" id="PF07878"/>
    </source>
</evidence>
<dbReference type="SUPFAM" id="SSF47598">
    <property type="entry name" value="Ribbon-helix-helix"/>
    <property type="match status" value="1"/>
</dbReference>
<reference evidence="3 4" key="1">
    <citation type="submission" date="2015-02" db="EMBL/GenBank/DDBJ databases">
        <title>Draft genome of a novel marine cyanobacterium (Chroococcales) isolated from South Atlantic Ocean.</title>
        <authorList>
            <person name="Rigonato J."/>
            <person name="Alvarenga D.O."/>
            <person name="Branco L.H."/>
            <person name="Varani A.M."/>
            <person name="Brandini F.P."/>
            <person name="Fiore M.F."/>
        </authorList>
    </citation>
    <scope>NUCLEOTIDE SEQUENCE [LARGE SCALE GENOMIC DNA]</scope>
    <source>
        <strain evidence="3 4">CENA595</strain>
    </source>
</reference>
<dbReference type="STRING" id="1618023.UH38_23345"/>
<feature type="region of interest" description="Disordered" evidence="1">
    <location>
        <begin position="1"/>
        <end position="30"/>
    </location>
</feature>
<name>A0A0D8ZL32_9CYAN</name>
<dbReference type="RefSeq" id="WP_045057110.1">
    <property type="nucleotide sequence ID" value="NZ_CAWMDP010000047.1"/>
</dbReference>
<dbReference type="GO" id="GO:0006355">
    <property type="term" value="P:regulation of DNA-templated transcription"/>
    <property type="evidence" value="ECO:0007669"/>
    <property type="project" value="InterPro"/>
</dbReference>
<dbReference type="InterPro" id="IPR010985">
    <property type="entry name" value="Ribbon_hlx_hlx"/>
</dbReference>
<evidence type="ECO:0000256" key="1">
    <source>
        <dbReference type="SAM" id="MobiDB-lite"/>
    </source>
</evidence>
<dbReference type="Proteomes" id="UP000032452">
    <property type="component" value="Unassembled WGS sequence"/>
</dbReference>
<proteinExistence type="predicted"/>
<feature type="domain" description="CopG-like ribbon-helix-helix" evidence="2">
    <location>
        <begin position="50"/>
        <end position="89"/>
    </location>
</feature>
<dbReference type="AlphaFoldDB" id="A0A0D8ZL32"/>
<keyword evidence="4" id="KW-1185">Reference proteome</keyword>
<protein>
    <submittedName>
        <fullName evidence="3">CopG family transcriptional regulator</fullName>
    </submittedName>
</protein>
<evidence type="ECO:0000313" key="4">
    <source>
        <dbReference type="Proteomes" id="UP000032452"/>
    </source>
</evidence>
<dbReference type="CDD" id="cd21631">
    <property type="entry name" value="RHH_CopG_NikR-like"/>
    <property type="match status" value="1"/>
</dbReference>
<sequence length="94" mass="10631">MSKKGGSSGSRFDDLFGAARTSSIEPESKLQPIEKPLIRKTKSTDPDYIRTTVYLPKQLHKQLKSAAADEEREMSDIMTLAISQYLEERRGKQN</sequence>